<comment type="similarity">
    <text evidence="1">Belongs to the paxM FAD-dependent monooxygenase family.</text>
</comment>
<dbReference type="PANTHER" id="PTHR13789">
    <property type="entry name" value="MONOOXYGENASE"/>
    <property type="match status" value="1"/>
</dbReference>
<feature type="compositionally biased region" description="Basic and acidic residues" evidence="4">
    <location>
        <begin position="60"/>
        <end position="69"/>
    </location>
</feature>
<evidence type="ECO:0000256" key="3">
    <source>
        <dbReference type="ARBA" id="ARBA00023033"/>
    </source>
</evidence>
<dbReference type="Gene3D" id="3.50.50.60">
    <property type="entry name" value="FAD/NAD(P)-binding domain"/>
    <property type="match status" value="1"/>
</dbReference>
<dbReference type="GO" id="GO:0004497">
    <property type="term" value="F:monooxygenase activity"/>
    <property type="evidence" value="ECO:0007669"/>
    <property type="project" value="UniProtKB-KW"/>
</dbReference>
<sequence length="499" mass="53748">MPSPAPHPSNLPLLSSKHIVISGAGIAGLSFALSLHKQWARILESEDSAAAAPPPPRITIFERDDKHDREGREGYSVRLRCDGDNGGGGGVGVLHELGLYDVVKGAAVLVDGEDVGVGSMVLWDKNWRLLIRADGSRTAATGDKKKGARKLRDMTIRRNALQKCLVDAVEGLPGVEIMWGSTVVGVERVAAHRQATTVITDERPNENHRHNTPSSTMTVTVTVASSNTNRHSSTPAPTSTSQKLPCDILIAADGSTSKLRQHLRPSDPLTYAGVTILSGTAKFPSPDKIPNPPGRNWGSVIPFTGTSLYTSPVTPTSTVWMLSYRSPTPRDVPSKPYSADVIDDLLTEARQRGAWAGRTFEVLVDHTDGGTVNCFNAFHRAPFTHDLERDGAVIYIGNANHAVTPFAGNGAGMALMDGWDLATGLLGGEPGLAEGVRAFERVMMPRAGRALRDSKFGIEVVHARGWRGWVLRRGWVGVWLCEKVVAFPGGVEMTRVLYE</sequence>
<proteinExistence type="inferred from homology"/>
<protein>
    <recommendedName>
        <fullName evidence="7">FAD-binding domain-containing protein</fullName>
    </recommendedName>
</protein>
<comment type="caution">
    <text evidence="5">The sequence shown here is derived from an EMBL/GenBank/DDBJ whole genome shotgun (WGS) entry which is preliminary data.</text>
</comment>
<dbReference type="InterPro" id="IPR050493">
    <property type="entry name" value="FAD-dep_Monooxygenase_BioMet"/>
</dbReference>
<feature type="region of interest" description="Disordered" evidence="4">
    <location>
        <begin position="46"/>
        <end position="69"/>
    </location>
</feature>
<dbReference type="EMBL" id="JAKLMC020000040">
    <property type="protein sequence ID" value="KAK5949017.1"/>
    <property type="molecule type" value="Genomic_DNA"/>
</dbReference>
<dbReference type="PANTHER" id="PTHR13789:SF309">
    <property type="entry name" value="PUTATIVE (AFU_ORTHOLOGUE AFUA_6G14510)-RELATED"/>
    <property type="match status" value="1"/>
</dbReference>
<gene>
    <name evidence="5" type="ORF">OHC33_009938</name>
</gene>
<dbReference type="InterPro" id="IPR036188">
    <property type="entry name" value="FAD/NAD-bd_sf"/>
</dbReference>
<accession>A0AAN8EET4</accession>
<evidence type="ECO:0008006" key="7">
    <source>
        <dbReference type="Google" id="ProtNLM"/>
    </source>
</evidence>
<dbReference type="PRINTS" id="PR00420">
    <property type="entry name" value="RNGMNOXGNASE"/>
</dbReference>
<evidence type="ECO:0000313" key="5">
    <source>
        <dbReference type="EMBL" id="KAK5949017.1"/>
    </source>
</evidence>
<keyword evidence="3" id="KW-0503">Monooxygenase</keyword>
<reference evidence="5 6" key="1">
    <citation type="submission" date="2022-12" db="EMBL/GenBank/DDBJ databases">
        <title>Genomic features and morphological characterization of a novel Knufia sp. strain isolated from spacecraft assembly facility.</title>
        <authorList>
            <person name="Teixeira M."/>
            <person name="Chander A.M."/>
            <person name="Stajich J.E."/>
            <person name="Venkateswaran K."/>
        </authorList>
    </citation>
    <scope>NUCLEOTIDE SEQUENCE [LARGE SCALE GENOMIC DNA]</scope>
    <source>
        <strain evidence="5 6">FJI-L2-BK-P2</strain>
    </source>
</reference>
<dbReference type="Proteomes" id="UP001316803">
    <property type="component" value="Unassembled WGS sequence"/>
</dbReference>
<organism evidence="5 6">
    <name type="scientific">Knufia fluminis</name>
    <dbReference type="NCBI Taxonomy" id="191047"/>
    <lineage>
        <taxon>Eukaryota</taxon>
        <taxon>Fungi</taxon>
        <taxon>Dikarya</taxon>
        <taxon>Ascomycota</taxon>
        <taxon>Pezizomycotina</taxon>
        <taxon>Eurotiomycetes</taxon>
        <taxon>Chaetothyriomycetidae</taxon>
        <taxon>Chaetothyriales</taxon>
        <taxon>Trichomeriaceae</taxon>
        <taxon>Knufia</taxon>
    </lineage>
</organism>
<keyword evidence="2" id="KW-0560">Oxidoreductase</keyword>
<keyword evidence="6" id="KW-1185">Reference proteome</keyword>
<evidence type="ECO:0000256" key="4">
    <source>
        <dbReference type="SAM" id="MobiDB-lite"/>
    </source>
</evidence>
<name>A0AAN8EET4_9EURO</name>
<evidence type="ECO:0000256" key="1">
    <source>
        <dbReference type="ARBA" id="ARBA00007992"/>
    </source>
</evidence>
<evidence type="ECO:0000313" key="6">
    <source>
        <dbReference type="Proteomes" id="UP001316803"/>
    </source>
</evidence>
<evidence type="ECO:0000256" key="2">
    <source>
        <dbReference type="ARBA" id="ARBA00023002"/>
    </source>
</evidence>
<dbReference type="SUPFAM" id="SSF51905">
    <property type="entry name" value="FAD/NAD(P)-binding domain"/>
    <property type="match status" value="1"/>
</dbReference>
<dbReference type="AlphaFoldDB" id="A0AAN8EET4"/>